<dbReference type="EMBL" id="DYZF01000282">
    <property type="protein sequence ID" value="HJE52502.1"/>
    <property type="molecule type" value="Genomic_DNA"/>
</dbReference>
<name>A0A921EQ29_9ACTN</name>
<gene>
    <name evidence="3" type="ORF">K8V15_11105</name>
</gene>
<dbReference type="GO" id="GO:0016787">
    <property type="term" value="F:hydrolase activity"/>
    <property type="evidence" value="ECO:0007669"/>
    <property type="project" value="UniProtKB-KW"/>
</dbReference>
<evidence type="ECO:0000256" key="1">
    <source>
        <dbReference type="ARBA" id="ARBA00022801"/>
    </source>
</evidence>
<dbReference type="Gene3D" id="3.20.20.80">
    <property type="entry name" value="Glycosidases"/>
    <property type="match status" value="1"/>
</dbReference>
<protein>
    <submittedName>
        <fullName evidence="3">Uncharacterized protein</fullName>
    </submittedName>
</protein>
<keyword evidence="1" id="KW-0378">Hydrolase</keyword>
<sequence length="84" mass="9011">MSEPPRCITAPTRAGVFYGMWTLLQSLANAGGAEAGVVTDEPQVALRTLHLDAARKYFTRRDPRAASGVRQPRVDPGGVATLMD</sequence>
<proteinExistence type="predicted"/>
<dbReference type="InterPro" id="IPR029018">
    <property type="entry name" value="Hex-like_dom2"/>
</dbReference>
<dbReference type="SUPFAM" id="SSF55545">
    <property type="entry name" value="beta-N-acetylhexosaminidase-like domain"/>
    <property type="match status" value="1"/>
</dbReference>
<organism evidence="3 4">
    <name type="scientific">Tessaracoccus flavescens</name>
    <dbReference type="NCBI Taxonomy" id="399497"/>
    <lineage>
        <taxon>Bacteria</taxon>
        <taxon>Bacillati</taxon>
        <taxon>Actinomycetota</taxon>
        <taxon>Actinomycetes</taxon>
        <taxon>Propionibacteriales</taxon>
        <taxon>Propionibacteriaceae</taxon>
        <taxon>Tessaracoccus</taxon>
    </lineage>
</organism>
<dbReference type="Gene3D" id="3.30.379.10">
    <property type="entry name" value="Chitobiase/beta-hexosaminidase domain 2-like"/>
    <property type="match status" value="1"/>
</dbReference>
<evidence type="ECO:0000256" key="2">
    <source>
        <dbReference type="SAM" id="MobiDB-lite"/>
    </source>
</evidence>
<reference evidence="3" key="2">
    <citation type="submission" date="2021-09" db="EMBL/GenBank/DDBJ databases">
        <authorList>
            <person name="Gilroy R."/>
        </authorList>
    </citation>
    <scope>NUCLEOTIDE SEQUENCE</scope>
    <source>
        <strain evidence="3">ChiGjej3B3-7470</strain>
    </source>
</reference>
<accession>A0A921EQ29</accession>
<feature type="region of interest" description="Disordered" evidence="2">
    <location>
        <begin position="63"/>
        <end position="84"/>
    </location>
</feature>
<dbReference type="Proteomes" id="UP000712713">
    <property type="component" value="Unassembled WGS sequence"/>
</dbReference>
<reference evidence="3" key="1">
    <citation type="journal article" date="2021" name="PeerJ">
        <title>Extensive microbial diversity within the chicken gut microbiome revealed by metagenomics and culture.</title>
        <authorList>
            <person name="Gilroy R."/>
            <person name="Ravi A."/>
            <person name="Getino M."/>
            <person name="Pursley I."/>
            <person name="Horton D.L."/>
            <person name="Alikhan N.F."/>
            <person name="Baker D."/>
            <person name="Gharbi K."/>
            <person name="Hall N."/>
            <person name="Watson M."/>
            <person name="Adriaenssens E.M."/>
            <person name="Foster-Nyarko E."/>
            <person name="Jarju S."/>
            <person name="Secka A."/>
            <person name="Antonio M."/>
            <person name="Oren A."/>
            <person name="Chaudhuri R.R."/>
            <person name="La Ragione R."/>
            <person name="Hildebrand F."/>
            <person name="Pallen M.J."/>
        </authorList>
    </citation>
    <scope>NUCLEOTIDE SEQUENCE</scope>
    <source>
        <strain evidence="3">ChiGjej3B3-7470</strain>
    </source>
</reference>
<dbReference type="AlphaFoldDB" id="A0A921EQ29"/>
<evidence type="ECO:0000313" key="3">
    <source>
        <dbReference type="EMBL" id="HJE52502.1"/>
    </source>
</evidence>
<evidence type="ECO:0000313" key="4">
    <source>
        <dbReference type="Proteomes" id="UP000712713"/>
    </source>
</evidence>
<dbReference type="GO" id="GO:0005975">
    <property type="term" value="P:carbohydrate metabolic process"/>
    <property type="evidence" value="ECO:0007669"/>
    <property type="project" value="UniProtKB-ARBA"/>
</dbReference>
<comment type="caution">
    <text evidence="3">The sequence shown here is derived from an EMBL/GenBank/DDBJ whole genome shotgun (WGS) entry which is preliminary data.</text>
</comment>